<sequence>MVSLYSNRSYVESSTAEEQPPTLGSNVGFKNDTYLSMHLDEKVDEMVLERGAGTISGEPATEGTSSPNPTPITSALVISKQPHDLATPAFTIPSNVSSKRNTAFHNLFPEVPANDYLIQEYGCTLQRECDIGGRLYLTENFICFHSNIYQWNRNFMIPFRHVTSLEKIMTTTSNAIRVYTRTTSYTFTSLLLRDIVYDVMYNFWCLFYPGLESTSNEGAGSQDGSAVGLEHTHNDRFVQSAEVTSSGESASPARSTIQNLGRGPSEESTAIANSLDKTLNNNRASLELTENPINSVKTIESHTSDTSQYPSEASDTVSSYSPVSLALLPAVRVADMISSISWHLLCSSA</sequence>
<dbReference type="GO" id="GO:0032934">
    <property type="term" value="F:sterol binding"/>
    <property type="evidence" value="ECO:0007669"/>
    <property type="project" value="TreeGrafter"/>
</dbReference>
<evidence type="ECO:0000313" key="4">
    <source>
        <dbReference type="Proteomes" id="UP000663850"/>
    </source>
</evidence>
<dbReference type="InterPro" id="IPR004182">
    <property type="entry name" value="GRAM"/>
</dbReference>
<evidence type="ECO:0000313" key="3">
    <source>
        <dbReference type="EMBL" id="CAE6410132.1"/>
    </source>
</evidence>
<dbReference type="AlphaFoldDB" id="A0A8H3A6W2"/>
<name>A0A8H3A6W2_9AGAM</name>
<feature type="region of interest" description="Disordered" evidence="1">
    <location>
        <begin position="1"/>
        <end position="27"/>
    </location>
</feature>
<feature type="compositionally biased region" description="Polar residues" evidence="1">
    <location>
        <begin position="1"/>
        <end position="25"/>
    </location>
</feature>
<proteinExistence type="predicted"/>
<dbReference type="GO" id="GO:0032366">
    <property type="term" value="P:intracellular sterol transport"/>
    <property type="evidence" value="ECO:0007669"/>
    <property type="project" value="TreeGrafter"/>
</dbReference>
<accession>A0A8H3A6W2</accession>
<reference evidence="3" key="1">
    <citation type="submission" date="2021-01" db="EMBL/GenBank/DDBJ databases">
        <authorList>
            <person name="Kaushik A."/>
        </authorList>
    </citation>
    <scope>NUCLEOTIDE SEQUENCE</scope>
    <source>
        <strain evidence="3">Type strain: AG8-Rh-89/</strain>
    </source>
</reference>
<dbReference type="GO" id="GO:0120015">
    <property type="term" value="F:sterol transfer activity"/>
    <property type="evidence" value="ECO:0007669"/>
    <property type="project" value="TreeGrafter"/>
</dbReference>
<dbReference type="GO" id="GO:0005739">
    <property type="term" value="C:mitochondrion"/>
    <property type="evidence" value="ECO:0007669"/>
    <property type="project" value="TreeGrafter"/>
</dbReference>
<dbReference type="PANTHER" id="PTHR23319">
    <property type="entry name" value="GRAM DOMAIN CONTAINING 1B, ISOFORM E"/>
    <property type="match status" value="1"/>
</dbReference>
<dbReference type="GO" id="GO:0005886">
    <property type="term" value="C:plasma membrane"/>
    <property type="evidence" value="ECO:0007669"/>
    <property type="project" value="TreeGrafter"/>
</dbReference>
<dbReference type="Pfam" id="PF02893">
    <property type="entry name" value="GRAM"/>
    <property type="match status" value="1"/>
</dbReference>
<gene>
    <name evidence="3" type="ORF">RDB_LOCUS572</name>
</gene>
<dbReference type="Gene3D" id="2.30.29.30">
    <property type="entry name" value="Pleckstrin-homology domain (PH domain)/Phosphotyrosine-binding domain (PTB)"/>
    <property type="match status" value="1"/>
</dbReference>
<feature type="region of interest" description="Disordered" evidence="1">
    <location>
        <begin position="240"/>
        <end position="267"/>
    </location>
</feature>
<dbReference type="InterPro" id="IPR051482">
    <property type="entry name" value="Cholesterol_transport"/>
</dbReference>
<dbReference type="PANTHER" id="PTHR23319:SF4">
    <property type="entry name" value="GRAM DOMAIN CONTAINING 1B, ISOFORM E"/>
    <property type="match status" value="1"/>
</dbReference>
<feature type="domain" description="GRAM" evidence="2">
    <location>
        <begin position="102"/>
        <end position="169"/>
    </location>
</feature>
<dbReference type="GO" id="GO:0140268">
    <property type="term" value="C:endoplasmic reticulum-plasma membrane contact site"/>
    <property type="evidence" value="ECO:0007669"/>
    <property type="project" value="TreeGrafter"/>
</dbReference>
<evidence type="ECO:0000259" key="2">
    <source>
        <dbReference type="SMART" id="SM00568"/>
    </source>
</evidence>
<evidence type="ECO:0000256" key="1">
    <source>
        <dbReference type="SAM" id="MobiDB-lite"/>
    </source>
</evidence>
<organism evidence="3 4">
    <name type="scientific">Rhizoctonia solani</name>
    <dbReference type="NCBI Taxonomy" id="456999"/>
    <lineage>
        <taxon>Eukaryota</taxon>
        <taxon>Fungi</taxon>
        <taxon>Dikarya</taxon>
        <taxon>Basidiomycota</taxon>
        <taxon>Agaricomycotina</taxon>
        <taxon>Agaricomycetes</taxon>
        <taxon>Cantharellales</taxon>
        <taxon>Ceratobasidiaceae</taxon>
        <taxon>Rhizoctonia</taxon>
    </lineage>
</organism>
<feature type="compositionally biased region" description="Polar residues" evidence="1">
    <location>
        <begin position="241"/>
        <end position="259"/>
    </location>
</feature>
<dbReference type="GO" id="GO:0032541">
    <property type="term" value="C:cortical endoplasmic reticulum"/>
    <property type="evidence" value="ECO:0007669"/>
    <property type="project" value="TreeGrafter"/>
</dbReference>
<protein>
    <recommendedName>
        <fullName evidence="2">GRAM domain-containing protein</fullName>
    </recommendedName>
</protein>
<dbReference type="Proteomes" id="UP000663850">
    <property type="component" value="Unassembled WGS sequence"/>
</dbReference>
<dbReference type="GO" id="GO:0005789">
    <property type="term" value="C:endoplasmic reticulum membrane"/>
    <property type="evidence" value="ECO:0007669"/>
    <property type="project" value="TreeGrafter"/>
</dbReference>
<dbReference type="SMART" id="SM00568">
    <property type="entry name" value="GRAM"/>
    <property type="match status" value="1"/>
</dbReference>
<comment type="caution">
    <text evidence="3">The sequence shown here is derived from an EMBL/GenBank/DDBJ whole genome shotgun (WGS) entry which is preliminary data.</text>
</comment>
<dbReference type="EMBL" id="CAJMWZ010000053">
    <property type="protein sequence ID" value="CAE6410132.1"/>
    <property type="molecule type" value="Genomic_DNA"/>
</dbReference>
<dbReference type="InterPro" id="IPR011993">
    <property type="entry name" value="PH-like_dom_sf"/>
</dbReference>